<feature type="region of interest" description="Disordered" evidence="1">
    <location>
        <begin position="60"/>
        <end position="82"/>
    </location>
</feature>
<dbReference type="EMBL" id="JABEBT010000051">
    <property type="protein sequence ID" value="KAF7634789.1"/>
    <property type="molecule type" value="Genomic_DNA"/>
</dbReference>
<proteinExistence type="predicted"/>
<evidence type="ECO:0000256" key="2">
    <source>
        <dbReference type="SAM" id="SignalP"/>
    </source>
</evidence>
<feature type="compositionally biased region" description="Low complexity" evidence="1">
    <location>
        <begin position="60"/>
        <end position="77"/>
    </location>
</feature>
<organism evidence="3 4">
    <name type="scientific">Meloidogyne graminicola</name>
    <dbReference type="NCBI Taxonomy" id="189291"/>
    <lineage>
        <taxon>Eukaryota</taxon>
        <taxon>Metazoa</taxon>
        <taxon>Ecdysozoa</taxon>
        <taxon>Nematoda</taxon>
        <taxon>Chromadorea</taxon>
        <taxon>Rhabditida</taxon>
        <taxon>Tylenchina</taxon>
        <taxon>Tylenchomorpha</taxon>
        <taxon>Tylenchoidea</taxon>
        <taxon>Meloidogynidae</taxon>
        <taxon>Meloidogyninae</taxon>
        <taxon>Meloidogyne</taxon>
    </lineage>
</organism>
<feature type="signal peptide" evidence="2">
    <location>
        <begin position="1"/>
        <end position="19"/>
    </location>
</feature>
<dbReference type="Proteomes" id="UP000605970">
    <property type="component" value="Unassembled WGS sequence"/>
</dbReference>
<evidence type="ECO:0000313" key="3">
    <source>
        <dbReference type="EMBL" id="KAF7634789.1"/>
    </source>
</evidence>
<gene>
    <name evidence="3" type="ORF">Mgra_00005822</name>
</gene>
<sequence>LFFSFLLIIKIVNCGNCLCKRPLVLEGDNEINNQQPQYHLQTNLNNNTNNNQMISRRSSSVGLNTNSNVGSSVSTNSIRHSNASSSGLAIHDLLLLNVDGQFDDGNH</sequence>
<protein>
    <submittedName>
        <fullName evidence="3">Uncharacterized protein</fullName>
    </submittedName>
</protein>
<dbReference type="AlphaFoldDB" id="A0A8S9ZMY5"/>
<feature type="non-terminal residue" evidence="3">
    <location>
        <position position="107"/>
    </location>
</feature>
<comment type="caution">
    <text evidence="3">The sequence shown here is derived from an EMBL/GenBank/DDBJ whole genome shotgun (WGS) entry which is preliminary data.</text>
</comment>
<reference evidence="3" key="1">
    <citation type="journal article" date="2020" name="Ecol. Evol.">
        <title>Genome structure and content of the rice root-knot nematode (Meloidogyne graminicola).</title>
        <authorList>
            <person name="Phan N.T."/>
            <person name="Danchin E.G.J."/>
            <person name="Klopp C."/>
            <person name="Perfus-Barbeoch L."/>
            <person name="Kozlowski D.K."/>
            <person name="Koutsovoulos G.D."/>
            <person name="Lopez-Roques C."/>
            <person name="Bouchez O."/>
            <person name="Zahm M."/>
            <person name="Besnard G."/>
            <person name="Bellafiore S."/>
        </authorList>
    </citation>
    <scope>NUCLEOTIDE SEQUENCE</scope>
    <source>
        <strain evidence="3">VN-18</strain>
    </source>
</reference>
<accession>A0A8S9ZMY5</accession>
<keyword evidence="4" id="KW-1185">Reference proteome</keyword>
<name>A0A8S9ZMY5_9BILA</name>
<feature type="chain" id="PRO_5035933433" evidence="2">
    <location>
        <begin position="20"/>
        <end position="107"/>
    </location>
</feature>
<evidence type="ECO:0000256" key="1">
    <source>
        <dbReference type="SAM" id="MobiDB-lite"/>
    </source>
</evidence>
<evidence type="ECO:0000313" key="4">
    <source>
        <dbReference type="Proteomes" id="UP000605970"/>
    </source>
</evidence>
<keyword evidence="2" id="KW-0732">Signal</keyword>